<dbReference type="AlphaFoldDB" id="A0A0A5GD89"/>
<gene>
    <name evidence="1" type="ORF">N781_05560</name>
</gene>
<dbReference type="RefSeq" id="WP_026800877.1">
    <property type="nucleotide sequence ID" value="NZ_AULI01000011.1"/>
</dbReference>
<dbReference type="Proteomes" id="UP000030528">
    <property type="component" value="Unassembled WGS sequence"/>
</dbReference>
<protein>
    <submittedName>
        <fullName evidence="1">Uncharacterized protein</fullName>
    </submittedName>
</protein>
<evidence type="ECO:0000313" key="2">
    <source>
        <dbReference type="Proteomes" id="UP000030528"/>
    </source>
</evidence>
<accession>A0A0A5GD89</accession>
<name>A0A0A5GD89_9BACI</name>
<organism evidence="1 2">
    <name type="scientific">Pontibacillus halophilus JSM 076056 = DSM 19796</name>
    <dbReference type="NCBI Taxonomy" id="1385510"/>
    <lineage>
        <taxon>Bacteria</taxon>
        <taxon>Bacillati</taxon>
        <taxon>Bacillota</taxon>
        <taxon>Bacilli</taxon>
        <taxon>Bacillales</taxon>
        <taxon>Bacillaceae</taxon>
        <taxon>Pontibacillus</taxon>
    </lineage>
</organism>
<dbReference type="EMBL" id="AVPE01000011">
    <property type="protein sequence ID" value="KGX91186.1"/>
    <property type="molecule type" value="Genomic_DNA"/>
</dbReference>
<reference evidence="1 2" key="1">
    <citation type="submission" date="2013-08" db="EMBL/GenBank/DDBJ databases">
        <authorList>
            <person name="Huang J."/>
            <person name="Wang G."/>
        </authorList>
    </citation>
    <scope>NUCLEOTIDE SEQUENCE [LARGE SCALE GENOMIC DNA]</scope>
    <source>
        <strain evidence="1 2">JSM 076056</strain>
    </source>
</reference>
<comment type="caution">
    <text evidence="1">The sequence shown here is derived from an EMBL/GenBank/DDBJ whole genome shotgun (WGS) entry which is preliminary data.</text>
</comment>
<sequence length="108" mass="12480">MGTVVIIGTLFLALWIVVYVDHLEQNRVQMEEEVLMYMHATFFKTLTSYHHVRFGKVKRISKSGYRCSITAYSVNGGRGENLTQDGWILIIRDKSKLEVVHGFNEIMI</sequence>
<keyword evidence="2" id="KW-1185">Reference proteome</keyword>
<proteinExistence type="predicted"/>
<evidence type="ECO:0000313" key="1">
    <source>
        <dbReference type="EMBL" id="KGX91186.1"/>
    </source>
</evidence>